<dbReference type="STRING" id="1042163.BRLA_c010760"/>
<dbReference type="PANTHER" id="PTHR33514">
    <property type="entry name" value="PROTEIN ABCI12, CHLOROPLASTIC"/>
    <property type="match status" value="1"/>
</dbReference>
<feature type="transmembrane region" description="Helical" evidence="5">
    <location>
        <begin position="247"/>
        <end position="264"/>
    </location>
</feature>
<dbReference type="AlphaFoldDB" id="A0A075R1W9"/>
<dbReference type="Proteomes" id="UP000005850">
    <property type="component" value="Chromosome"/>
</dbReference>
<gene>
    <name evidence="6" type="primary">ecfT_2</name>
    <name evidence="6" type="ORF">BRLA_c010760</name>
</gene>
<organism evidence="6 7">
    <name type="scientific">Brevibacillus laterosporus LMG 15441</name>
    <dbReference type="NCBI Taxonomy" id="1042163"/>
    <lineage>
        <taxon>Bacteria</taxon>
        <taxon>Bacillati</taxon>
        <taxon>Bacillota</taxon>
        <taxon>Bacilli</taxon>
        <taxon>Bacillales</taxon>
        <taxon>Paenibacillaceae</taxon>
        <taxon>Brevibacillus</taxon>
    </lineage>
</organism>
<name>A0A075R1W9_BRELA</name>
<accession>A0A075R1W9</accession>
<dbReference type="EMBL" id="CP007806">
    <property type="protein sequence ID" value="AIG25416.1"/>
    <property type="molecule type" value="Genomic_DNA"/>
</dbReference>
<dbReference type="eggNOG" id="COG0619">
    <property type="taxonomic scope" value="Bacteria"/>
</dbReference>
<evidence type="ECO:0000256" key="4">
    <source>
        <dbReference type="ARBA" id="ARBA00023136"/>
    </source>
</evidence>
<evidence type="ECO:0000256" key="5">
    <source>
        <dbReference type="SAM" id="Phobius"/>
    </source>
</evidence>
<sequence length="276" mass="31240">MLNKVMFGRYIDTNSWLHRLDPRSKLLGMFLFVLLIMMTNSLLASIAVFLFAIGIMASSRIPFGFFVKAVKPLRFLILFLFLFQLFFIKEGHFLLSIGPFSFYAEGVRLACMTAWRMILLLAFTSLLTFTTKPLSLAKGVEGILQPFRFTGISPEKLGLMISISLRFIPTIFEETQKIMKAQASRGADVADLPWREKGKMLLSLLVPVTVSSFRRAEDLVYSMEARGYVLGAPRIPYEMLKWKRQDSIFLGLLLAINILVGFILNDCGGLTYGSLF</sequence>
<proteinExistence type="predicted"/>
<protein>
    <submittedName>
        <fullName evidence="6">Energy-coupling factor transporter transmembrane protein EcfT</fullName>
    </submittedName>
</protein>
<dbReference type="InterPro" id="IPR003339">
    <property type="entry name" value="ABC/ECF_trnsptr_transmembrane"/>
</dbReference>
<keyword evidence="7" id="KW-1185">Reference proteome</keyword>
<dbReference type="Pfam" id="PF02361">
    <property type="entry name" value="CbiQ"/>
    <property type="match status" value="1"/>
</dbReference>
<keyword evidence="3 5" id="KW-1133">Transmembrane helix</keyword>
<keyword evidence="4 5" id="KW-0472">Membrane</keyword>
<dbReference type="HOGENOM" id="CLU_056469_2_2_9"/>
<dbReference type="RefSeq" id="WP_003335052.1">
    <property type="nucleotide sequence ID" value="NZ_CP007806.1"/>
</dbReference>
<dbReference type="KEGG" id="blr:BRLA_c010760"/>
<feature type="transmembrane region" description="Helical" evidence="5">
    <location>
        <begin position="107"/>
        <end position="129"/>
    </location>
</feature>
<dbReference type="GO" id="GO:0005886">
    <property type="term" value="C:plasma membrane"/>
    <property type="evidence" value="ECO:0007669"/>
    <property type="project" value="TreeGrafter"/>
</dbReference>
<evidence type="ECO:0000313" key="7">
    <source>
        <dbReference type="Proteomes" id="UP000005850"/>
    </source>
</evidence>
<reference evidence="6 7" key="1">
    <citation type="journal article" date="2011" name="J. Bacteriol.">
        <title>Genome sequence of Brevibacillus laterosporus LMG 15441, a pathogen of invertebrates.</title>
        <authorList>
            <person name="Djukic M."/>
            <person name="Poehlein A."/>
            <person name="Thurmer A."/>
            <person name="Daniel R."/>
        </authorList>
    </citation>
    <scope>NUCLEOTIDE SEQUENCE [LARGE SCALE GENOMIC DNA]</scope>
    <source>
        <strain evidence="6 7">LMG 15441</strain>
    </source>
</reference>
<evidence type="ECO:0000256" key="2">
    <source>
        <dbReference type="ARBA" id="ARBA00022692"/>
    </source>
</evidence>
<feature type="transmembrane region" description="Helical" evidence="5">
    <location>
        <begin position="26"/>
        <end position="53"/>
    </location>
</feature>
<keyword evidence="2 5" id="KW-0812">Transmembrane</keyword>
<dbReference type="PANTHER" id="PTHR33514:SF13">
    <property type="entry name" value="PROTEIN ABCI12, CHLOROPLASTIC"/>
    <property type="match status" value="1"/>
</dbReference>
<evidence type="ECO:0000313" key="6">
    <source>
        <dbReference type="EMBL" id="AIG25416.1"/>
    </source>
</evidence>
<comment type="subcellular location">
    <subcellularLocation>
        <location evidence="1">Membrane</location>
        <topology evidence="1">Multi-pass membrane protein</topology>
    </subcellularLocation>
</comment>
<dbReference type="CDD" id="cd16914">
    <property type="entry name" value="EcfT"/>
    <property type="match status" value="1"/>
</dbReference>
<evidence type="ECO:0000256" key="1">
    <source>
        <dbReference type="ARBA" id="ARBA00004141"/>
    </source>
</evidence>
<feature type="transmembrane region" description="Helical" evidence="5">
    <location>
        <begin position="65"/>
        <end position="87"/>
    </location>
</feature>
<evidence type="ECO:0000256" key="3">
    <source>
        <dbReference type="ARBA" id="ARBA00022989"/>
    </source>
</evidence>